<dbReference type="Proteomes" id="UP000326799">
    <property type="component" value="Unassembled WGS sequence"/>
</dbReference>
<evidence type="ECO:0000313" key="2">
    <source>
        <dbReference type="EMBL" id="KAB8213182.1"/>
    </source>
</evidence>
<protein>
    <submittedName>
        <fullName evidence="2">Uncharacterized protein</fullName>
    </submittedName>
</protein>
<dbReference type="AlphaFoldDB" id="A0A5N6E6I3"/>
<evidence type="ECO:0000256" key="1">
    <source>
        <dbReference type="SAM" id="MobiDB-lite"/>
    </source>
</evidence>
<organism evidence="2 3">
    <name type="scientific">Aspergillus novoparasiticus</name>
    <dbReference type="NCBI Taxonomy" id="986946"/>
    <lineage>
        <taxon>Eukaryota</taxon>
        <taxon>Fungi</taxon>
        <taxon>Dikarya</taxon>
        <taxon>Ascomycota</taxon>
        <taxon>Pezizomycotina</taxon>
        <taxon>Eurotiomycetes</taxon>
        <taxon>Eurotiomycetidae</taxon>
        <taxon>Eurotiales</taxon>
        <taxon>Aspergillaceae</taxon>
        <taxon>Aspergillus</taxon>
        <taxon>Aspergillus subgen. Circumdati</taxon>
    </lineage>
</organism>
<name>A0A5N6E6I3_9EURO</name>
<evidence type="ECO:0000313" key="3">
    <source>
        <dbReference type="Proteomes" id="UP000326799"/>
    </source>
</evidence>
<keyword evidence="3" id="KW-1185">Reference proteome</keyword>
<feature type="region of interest" description="Disordered" evidence="1">
    <location>
        <begin position="136"/>
        <end position="181"/>
    </location>
</feature>
<dbReference type="EMBL" id="ML733672">
    <property type="protein sequence ID" value="KAB8213182.1"/>
    <property type="molecule type" value="Genomic_DNA"/>
</dbReference>
<feature type="region of interest" description="Disordered" evidence="1">
    <location>
        <begin position="1"/>
        <end position="34"/>
    </location>
</feature>
<reference evidence="2 3" key="1">
    <citation type="submission" date="2019-04" db="EMBL/GenBank/DDBJ databases">
        <title>Fungal friends and foes A comparative genomics study of 23 Aspergillus species from section Flavi.</title>
        <authorList>
            <consortium name="DOE Joint Genome Institute"/>
            <person name="Kjaerbolling I."/>
            <person name="Vesth T.C."/>
            <person name="Frisvad J.C."/>
            <person name="Nybo J.L."/>
            <person name="Theobald S."/>
            <person name="Kildgaard S."/>
            <person name="Petersen T.I."/>
            <person name="Kuo A."/>
            <person name="Sato A."/>
            <person name="Lyhne E.K."/>
            <person name="Kogle M.E."/>
            <person name="Wiebenga A."/>
            <person name="Kun R.S."/>
            <person name="Lubbers R.J."/>
            <person name="Makela M.R."/>
            <person name="Barry K."/>
            <person name="Chovatia M."/>
            <person name="Clum A."/>
            <person name="Daum C."/>
            <person name="Haridas S."/>
            <person name="He G."/>
            <person name="LaButti K."/>
            <person name="Lipzen A."/>
            <person name="Mondo S."/>
            <person name="Pangilinan J."/>
            <person name="Riley R."/>
            <person name="Salamov A."/>
            <person name="Simmons B.A."/>
            <person name="Magnuson J.K."/>
            <person name="Henrissat B."/>
            <person name="Mortensen U.H."/>
            <person name="Larsen T.O."/>
            <person name="De vries R.P."/>
            <person name="Grigoriev I.V."/>
            <person name="Machida M."/>
            <person name="Baker S.E."/>
            <person name="Andersen M.R."/>
        </authorList>
    </citation>
    <scope>NUCLEOTIDE SEQUENCE [LARGE SCALE GENOMIC DNA]</scope>
    <source>
        <strain evidence="2 3">CBS 126849</strain>
    </source>
</reference>
<feature type="compositionally biased region" description="Basic and acidic residues" evidence="1">
    <location>
        <begin position="10"/>
        <end position="33"/>
    </location>
</feature>
<sequence length="197" mass="21672">MKPITNQSTEPDKGSCGKQRLKEAKSNQHDNQKLSRAQTMELAILMNNMCALSQHAIDAVPQAVPILRQLELDPAIVHYIESGPRAELIPQDTLPVHWVSELALKSVDDGMLDNRLGSLSTDQMHMLSRVGRIMGGAGLDGSSSKNTHCPGVGSAEKRRRRRTRKNRDQAVESPPGCLKGAPVAEHRFKHSIQNLCN</sequence>
<accession>A0A5N6E6I3</accession>
<proteinExistence type="predicted"/>
<gene>
    <name evidence="2" type="ORF">BDV33DRAFT_185271</name>
</gene>